<keyword evidence="9 10" id="KW-0472">Membrane</keyword>
<evidence type="ECO:0000256" key="9">
    <source>
        <dbReference type="ARBA" id="ARBA00023136"/>
    </source>
</evidence>
<keyword evidence="5" id="KW-0997">Cell inner membrane</keyword>
<dbReference type="InterPro" id="IPR036034">
    <property type="entry name" value="PDZ_sf"/>
</dbReference>
<evidence type="ECO:0000256" key="8">
    <source>
        <dbReference type="ARBA" id="ARBA00022989"/>
    </source>
</evidence>
<keyword evidence="4" id="KW-1003">Cell membrane</keyword>
<accession>A0AAE4E0Z5</accession>
<evidence type="ECO:0000313" key="12">
    <source>
        <dbReference type="EMBL" id="MDR9948752.1"/>
    </source>
</evidence>
<dbReference type="InterPro" id="IPR001639">
    <property type="entry name" value="T2SS_protein-GspC"/>
</dbReference>
<evidence type="ECO:0000259" key="11">
    <source>
        <dbReference type="Pfam" id="PF11356"/>
    </source>
</evidence>
<dbReference type="Gene3D" id="2.30.30.830">
    <property type="match status" value="1"/>
</dbReference>
<dbReference type="SUPFAM" id="SSF50156">
    <property type="entry name" value="PDZ domain-like"/>
    <property type="match status" value="1"/>
</dbReference>
<evidence type="ECO:0000256" key="1">
    <source>
        <dbReference type="ARBA" id="ARBA00004533"/>
    </source>
</evidence>
<evidence type="ECO:0000256" key="2">
    <source>
        <dbReference type="ARBA" id="ARBA00007986"/>
    </source>
</evidence>
<evidence type="ECO:0000256" key="4">
    <source>
        <dbReference type="ARBA" id="ARBA00022475"/>
    </source>
</evidence>
<dbReference type="PROSITE" id="PS51257">
    <property type="entry name" value="PROKAR_LIPOPROTEIN"/>
    <property type="match status" value="1"/>
</dbReference>
<feature type="transmembrane region" description="Helical" evidence="10">
    <location>
        <begin position="12"/>
        <end position="40"/>
    </location>
</feature>
<reference evidence="12" key="1">
    <citation type="submission" date="2022-11" db="EMBL/GenBank/DDBJ databases">
        <title>blaNDM-1 and qnrB1 co-producing ST413 Enterobacter.</title>
        <authorList>
            <person name="Halder G."/>
            <person name="Chaudhuri B."/>
            <person name="Dutta S."/>
        </authorList>
    </citation>
    <scope>NUCLEOTIDE SEQUENCE</scope>
    <source>
        <strain evidence="12">PEER684</strain>
    </source>
</reference>
<dbReference type="Proteomes" id="UP001185068">
    <property type="component" value="Unassembled WGS sequence"/>
</dbReference>
<evidence type="ECO:0000256" key="6">
    <source>
        <dbReference type="ARBA" id="ARBA00022692"/>
    </source>
</evidence>
<dbReference type="Pfam" id="PF11356">
    <property type="entry name" value="T2SSC"/>
    <property type="match status" value="1"/>
</dbReference>
<evidence type="ECO:0000256" key="3">
    <source>
        <dbReference type="ARBA" id="ARBA00022448"/>
    </source>
</evidence>
<gene>
    <name evidence="12" type="primary">gspC</name>
    <name evidence="12" type="ORF">MX989_22120</name>
</gene>
<evidence type="ECO:0000256" key="5">
    <source>
        <dbReference type="ARBA" id="ARBA00022519"/>
    </source>
</evidence>
<comment type="subcellular location">
    <subcellularLocation>
        <location evidence="1">Cell inner membrane</location>
    </subcellularLocation>
</comment>
<proteinExistence type="inferred from homology"/>
<dbReference type="GO" id="GO:0015627">
    <property type="term" value="C:type II protein secretion system complex"/>
    <property type="evidence" value="ECO:0007669"/>
    <property type="project" value="InterPro"/>
</dbReference>
<dbReference type="InterPro" id="IPR024961">
    <property type="entry name" value="T2SS_GspC_N"/>
</dbReference>
<keyword evidence="3" id="KW-0813">Transport</keyword>
<dbReference type="GO" id="GO:0005886">
    <property type="term" value="C:plasma membrane"/>
    <property type="evidence" value="ECO:0007669"/>
    <property type="project" value="UniProtKB-SubCell"/>
</dbReference>
<feature type="domain" description="Type II secretion system protein GspC N-terminal" evidence="11">
    <location>
        <begin position="79"/>
        <end position="153"/>
    </location>
</feature>
<protein>
    <submittedName>
        <fullName evidence="12">Type II secretion system protein GspC</fullName>
    </submittedName>
</protein>
<dbReference type="Gene3D" id="2.30.42.10">
    <property type="match status" value="1"/>
</dbReference>
<dbReference type="NCBIfam" id="TIGR01713">
    <property type="entry name" value="typeII_sec_gspC"/>
    <property type="match status" value="1"/>
</dbReference>
<comment type="similarity">
    <text evidence="2">Belongs to the GSP C family.</text>
</comment>
<keyword evidence="8 10" id="KW-1133">Transmembrane helix</keyword>
<evidence type="ECO:0000313" key="13">
    <source>
        <dbReference type="Proteomes" id="UP001185068"/>
    </source>
</evidence>
<evidence type="ECO:0000256" key="10">
    <source>
        <dbReference type="SAM" id="Phobius"/>
    </source>
</evidence>
<organism evidence="12 13">
    <name type="scientific">Enterobacter sichuanensis</name>
    <dbReference type="NCBI Taxonomy" id="2071710"/>
    <lineage>
        <taxon>Bacteria</taxon>
        <taxon>Pseudomonadati</taxon>
        <taxon>Pseudomonadota</taxon>
        <taxon>Gammaproteobacteria</taxon>
        <taxon>Enterobacterales</taxon>
        <taxon>Enterobacteriaceae</taxon>
        <taxon>Enterobacter</taxon>
        <taxon>Enterobacter cloacae complex</taxon>
    </lineage>
</organism>
<keyword evidence="6 10" id="KW-0812">Transmembrane</keyword>
<keyword evidence="7" id="KW-0653">Protein transport</keyword>
<dbReference type="GO" id="GO:0015628">
    <property type="term" value="P:protein secretion by the type II secretion system"/>
    <property type="evidence" value="ECO:0007669"/>
    <property type="project" value="InterPro"/>
</dbReference>
<sequence>MTAIFRALTNAPLYRILCGGIIFICIITMLACINAAYFLWSENNSTPQKIKNINLTNTLTNKYKWKLSSTASDTIKMEQTTRIEAFQLPDIRLRGIIHSSDKLTSRAILQEAGEQNVYSVNATLKSANTVSITAISQNQVTFSSGGHEQQLTLLSELSVSDAPTEPISGNEAQTNIPLSEYIQTSPVEDKYALRGLRLLPRKNATSFAHASLEPGDIAVQLNNISLTKRENIAKAQDALNHLQRVQFTLIRKSLPLVINVSVQQFQEGKEN</sequence>
<name>A0AAE4E0Z5_9ENTR</name>
<dbReference type="RefSeq" id="WP_072049160.1">
    <property type="nucleotide sequence ID" value="NZ_JACWFD010000032.1"/>
</dbReference>
<dbReference type="EMBL" id="JALLIR010000001">
    <property type="protein sequence ID" value="MDR9948752.1"/>
    <property type="molecule type" value="Genomic_DNA"/>
</dbReference>
<dbReference type="PROSITE" id="PS01141">
    <property type="entry name" value="T2SP_C"/>
    <property type="match status" value="1"/>
</dbReference>
<comment type="caution">
    <text evidence="12">The sequence shown here is derived from an EMBL/GenBank/DDBJ whole genome shotgun (WGS) entry which is preliminary data.</text>
</comment>
<dbReference type="AlphaFoldDB" id="A0AAE4E0Z5"/>
<evidence type="ECO:0000256" key="7">
    <source>
        <dbReference type="ARBA" id="ARBA00022927"/>
    </source>
</evidence>